<accession>A0ABP8CUS8</accession>
<dbReference type="InterPro" id="IPR050445">
    <property type="entry name" value="Bact_polysacc_biosynth/exp"/>
</dbReference>
<evidence type="ECO:0000256" key="7">
    <source>
        <dbReference type="ARBA" id="ARBA00023136"/>
    </source>
</evidence>
<reference evidence="12" key="1">
    <citation type="journal article" date="2019" name="Int. J. Syst. Evol. Microbiol.">
        <title>The Global Catalogue of Microorganisms (GCM) 10K type strain sequencing project: providing services to taxonomists for standard genome sequencing and annotation.</title>
        <authorList>
            <consortium name="The Broad Institute Genomics Platform"/>
            <consortium name="The Broad Institute Genome Sequencing Center for Infectious Disease"/>
            <person name="Wu L."/>
            <person name="Ma J."/>
        </authorList>
    </citation>
    <scope>NUCLEOTIDE SEQUENCE [LARGE SCALE GENOMIC DNA]</scope>
    <source>
        <strain evidence="12">JCM 17633</strain>
    </source>
</reference>
<dbReference type="RefSeq" id="WP_344714211.1">
    <property type="nucleotide sequence ID" value="NZ_BAABCB010000018.1"/>
</dbReference>
<keyword evidence="3 8" id="KW-0812">Transmembrane</keyword>
<keyword evidence="12" id="KW-1185">Reference proteome</keyword>
<dbReference type="InterPro" id="IPR005702">
    <property type="entry name" value="Wzc-like_C"/>
</dbReference>
<evidence type="ECO:0000313" key="12">
    <source>
        <dbReference type="Proteomes" id="UP001501682"/>
    </source>
</evidence>
<keyword evidence="7 8" id="KW-0472">Membrane</keyword>
<protein>
    <submittedName>
        <fullName evidence="11">Tyrosine-protein kinase</fullName>
    </submittedName>
</protein>
<dbReference type="GO" id="GO:0016301">
    <property type="term" value="F:kinase activity"/>
    <property type="evidence" value="ECO:0007669"/>
    <property type="project" value="UniProtKB-KW"/>
</dbReference>
<comment type="caution">
    <text evidence="11">The sequence shown here is derived from an EMBL/GenBank/DDBJ whole genome shotgun (WGS) entry which is preliminary data.</text>
</comment>
<dbReference type="NCBIfam" id="TIGR01007">
    <property type="entry name" value="eps_fam"/>
    <property type="match status" value="1"/>
</dbReference>
<proteinExistence type="predicted"/>
<dbReference type="Pfam" id="PF02706">
    <property type="entry name" value="Wzz"/>
    <property type="match status" value="1"/>
</dbReference>
<evidence type="ECO:0000256" key="8">
    <source>
        <dbReference type="SAM" id="Phobius"/>
    </source>
</evidence>
<dbReference type="Proteomes" id="UP001501682">
    <property type="component" value="Unassembled WGS sequence"/>
</dbReference>
<evidence type="ECO:0000256" key="3">
    <source>
        <dbReference type="ARBA" id="ARBA00022692"/>
    </source>
</evidence>
<evidence type="ECO:0000256" key="5">
    <source>
        <dbReference type="ARBA" id="ARBA00022840"/>
    </source>
</evidence>
<dbReference type="CDD" id="cd05387">
    <property type="entry name" value="BY-kinase"/>
    <property type="match status" value="1"/>
</dbReference>
<dbReference type="PANTHER" id="PTHR32309">
    <property type="entry name" value="TYROSINE-PROTEIN KINASE"/>
    <property type="match status" value="1"/>
</dbReference>
<feature type="transmembrane region" description="Helical" evidence="8">
    <location>
        <begin position="497"/>
        <end position="517"/>
    </location>
</feature>
<organism evidence="11 12">
    <name type="scientific">Winogradskyella damuponensis</name>
    <dbReference type="NCBI Taxonomy" id="943939"/>
    <lineage>
        <taxon>Bacteria</taxon>
        <taxon>Pseudomonadati</taxon>
        <taxon>Bacteroidota</taxon>
        <taxon>Flavobacteriia</taxon>
        <taxon>Flavobacteriales</taxon>
        <taxon>Flavobacteriaceae</taxon>
        <taxon>Winogradskyella</taxon>
    </lineage>
</organism>
<evidence type="ECO:0000256" key="4">
    <source>
        <dbReference type="ARBA" id="ARBA00022741"/>
    </source>
</evidence>
<feature type="transmembrane region" description="Helical" evidence="8">
    <location>
        <begin position="20"/>
        <end position="41"/>
    </location>
</feature>
<feature type="domain" description="Polysaccharide chain length determinant N-terminal" evidence="9">
    <location>
        <begin position="20"/>
        <end position="103"/>
    </location>
</feature>
<dbReference type="EMBL" id="BAABCB010000018">
    <property type="protein sequence ID" value="GAA4243641.1"/>
    <property type="molecule type" value="Genomic_DNA"/>
</dbReference>
<dbReference type="InterPro" id="IPR003856">
    <property type="entry name" value="LPS_length_determ_N"/>
</dbReference>
<sequence length="792" mass="89066">MESNPVSKPNEIRQSVDLFLSNWKILLFCSVVALFLGYTYLRYTTYQYNANATIKIIDEKQSKKLPSIGEMTSGGLFSDGTDKIKDEIETIQSRTLISNVVKALDLNIRCFAEGNIKEREIYRNPPVKLSFFASDSIIHQVDTTLYIKIKSPTQFLAFKKEGKSLIDRDEQTGVPYTFGEKIKTGFGGMVLTPNIGDHAPVIGSNLKISITSVSKVVNSYQRKIKVSTDKGSSVIKLDLNESNSYKAVDILNQIIDEYNNDVLLDKESVVKTTSDFINNRLKQVSEELEKVDYTAEDLQKKEGLTALDSRADLNLQTGQQLQSQISSTANNIEMLSFLEEEISSTNKSNDMLPADIGIGDSNTSQVIKRHNELVAERDRILRNSTTKNPVVIQLNNQIESLKSNLLNSVKNIKQTSLLTLNNLSRDNARIQGRLSAAPKKARQFRDIKRQQDIKESLYLYLLEKREESAIRLGMYTPNAKIIDSAYSSHKPVAPNKMIVYIASLLFGLGIPIAFIYISDLLNTKIYKKEDLVDTLNIPYLGDIPKSSKKQKLVKKIDYSPKAEAFRIVKSNIDFMLRNIKGRSKKLFITSTVPQEGKSHTSSNLAASIAFSGKSVLLIETDIRVPKLLEYLNIKDQSKQGLSDYIADTSLKPQDIVLKHEDNPLLDIISSGTIPPNPSELLMNERVEELFNYFDTKYDYIVADTSAVGIVSDTLLISHLADMFIYVVSADNIDKRLLQHVALPLYTEKRLPNMTMLLNSVSLGKKGYGGYGYGYGYGNNPQRKKKWYKFGKS</sequence>
<dbReference type="InterPro" id="IPR032807">
    <property type="entry name" value="GNVR"/>
</dbReference>
<dbReference type="Pfam" id="PF13807">
    <property type="entry name" value="GNVR"/>
    <property type="match status" value="1"/>
</dbReference>
<evidence type="ECO:0000256" key="1">
    <source>
        <dbReference type="ARBA" id="ARBA00004651"/>
    </source>
</evidence>
<gene>
    <name evidence="11" type="ORF">GCM10022292_19030</name>
</gene>
<name>A0ABP8CUS8_9FLAO</name>
<keyword evidence="11" id="KW-0418">Kinase</keyword>
<evidence type="ECO:0000259" key="9">
    <source>
        <dbReference type="Pfam" id="PF02706"/>
    </source>
</evidence>
<keyword evidence="2" id="KW-1003">Cell membrane</keyword>
<keyword evidence="6 8" id="KW-1133">Transmembrane helix</keyword>
<evidence type="ECO:0000256" key="2">
    <source>
        <dbReference type="ARBA" id="ARBA00022475"/>
    </source>
</evidence>
<dbReference type="Gene3D" id="3.40.50.300">
    <property type="entry name" value="P-loop containing nucleotide triphosphate hydrolases"/>
    <property type="match status" value="1"/>
</dbReference>
<comment type="subcellular location">
    <subcellularLocation>
        <location evidence="1">Cell membrane</location>
        <topology evidence="1">Multi-pass membrane protein</topology>
    </subcellularLocation>
</comment>
<dbReference type="SUPFAM" id="SSF52540">
    <property type="entry name" value="P-loop containing nucleoside triphosphate hydrolases"/>
    <property type="match status" value="1"/>
</dbReference>
<keyword evidence="11" id="KW-0808">Transferase</keyword>
<keyword evidence="5" id="KW-0067">ATP-binding</keyword>
<evidence type="ECO:0000259" key="10">
    <source>
        <dbReference type="Pfam" id="PF13807"/>
    </source>
</evidence>
<keyword evidence="4" id="KW-0547">Nucleotide-binding</keyword>
<evidence type="ECO:0000256" key="6">
    <source>
        <dbReference type="ARBA" id="ARBA00022989"/>
    </source>
</evidence>
<dbReference type="InterPro" id="IPR027417">
    <property type="entry name" value="P-loop_NTPase"/>
</dbReference>
<dbReference type="PANTHER" id="PTHR32309:SF13">
    <property type="entry name" value="FERRIC ENTEROBACTIN TRANSPORT PROTEIN FEPE"/>
    <property type="match status" value="1"/>
</dbReference>
<evidence type="ECO:0000313" key="11">
    <source>
        <dbReference type="EMBL" id="GAA4243641.1"/>
    </source>
</evidence>
<feature type="domain" description="Tyrosine-protein kinase G-rich" evidence="10">
    <location>
        <begin position="448"/>
        <end position="516"/>
    </location>
</feature>